<evidence type="ECO:0000256" key="3">
    <source>
        <dbReference type="ARBA" id="ARBA00022980"/>
    </source>
</evidence>
<dbReference type="Proteomes" id="UP000053695">
    <property type="component" value="Unassembled WGS sequence"/>
</dbReference>
<proteinExistence type="inferred from homology"/>
<dbReference type="InterPro" id="IPR018283">
    <property type="entry name" value="Ribosomal_eS8_CS"/>
</dbReference>
<evidence type="ECO:0000256" key="5">
    <source>
        <dbReference type="ARBA" id="ARBA00035277"/>
    </source>
</evidence>
<sequence>MSVWQGRSRRKPSGGMYKKARKKRKYEMGREPIETHVCSEGMKLKIVRVRGGNRKVKVVRTAYANVIDPETNIAKKVKIITVKENQANIHYVRRNVITKGAIIETELGLAKVTSRPGQDGTVNAVLIKEN</sequence>
<dbReference type="FunFam" id="2.40.10.310:FF:000002">
    <property type="entry name" value="30S ribosomal protein S8e"/>
    <property type="match status" value="1"/>
</dbReference>
<dbReference type="Gene3D" id="2.40.10.310">
    <property type="match status" value="1"/>
</dbReference>
<evidence type="ECO:0000256" key="6">
    <source>
        <dbReference type="HAMAP-Rule" id="MF_00029"/>
    </source>
</evidence>
<comment type="similarity">
    <text evidence="1 6">Belongs to the eukaryotic ribosomal protein eS8 family.</text>
</comment>
<protein>
    <recommendedName>
        <fullName evidence="5 6">Small ribosomal subunit protein eS8</fullName>
    </recommendedName>
</protein>
<dbReference type="CDD" id="cd11382">
    <property type="entry name" value="Ribosomal_S8e"/>
    <property type="match status" value="1"/>
</dbReference>
<evidence type="ECO:0000313" key="9">
    <source>
        <dbReference type="Proteomes" id="UP000053695"/>
    </source>
</evidence>
<dbReference type="InterPro" id="IPR020919">
    <property type="entry name" value="Ribosomal_protein_eS8_arc"/>
</dbReference>
<evidence type="ECO:0000313" key="8">
    <source>
        <dbReference type="EMBL" id="ENN96141.1"/>
    </source>
</evidence>
<feature type="region of interest" description="Disordered" evidence="7">
    <location>
        <begin position="1"/>
        <end position="25"/>
    </location>
</feature>
<dbReference type="NCBIfam" id="TIGR00307">
    <property type="entry name" value="eS8"/>
    <property type="match status" value="1"/>
</dbReference>
<evidence type="ECO:0000256" key="2">
    <source>
        <dbReference type="ARBA" id="ARBA00011458"/>
    </source>
</evidence>
<dbReference type="OrthoDB" id="372305at2157"/>
<dbReference type="GO" id="GO:0006412">
    <property type="term" value="P:translation"/>
    <property type="evidence" value="ECO:0007669"/>
    <property type="project" value="UniProtKB-UniRule"/>
</dbReference>
<dbReference type="InterPro" id="IPR022309">
    <property type="entry name" value="Ribosomal_Se8/biogenesis_NSA2"/>
</dbReference>
<evidence type="ECO:0000256" key="7">
    <source>
        <dbReference type="SAM" id="MobiDB-lite"/>
    </source>
</evidence>
<dbReference type="GO" id="GO:1990904">
    <property type="term" value="C:ribonucleoprotein complex"/>
    <property type="evidence" value="ECO:0007669"/>
    <property type="project" value="UniProtKB-KW"/>
</dbReference>
<gene>
    <name evidence="6" type="primary">rps8e</name>
    <name evidence="8" type="ORF">J422_03743</name>
</gene>
<evidence type="ECO:0000256" key="1">
    <source>
        <dbReference type="ARBA" id="ARBA00005257"/>
    </source>
</evidence>
<evidence type="ECO:0000256" key="4">
    <source>
        <dbReference type="ARBA" id="ARBA00023274"/>
    </source>
</evidence>
<comment type="subunit">
    <text evidence="2 6">Part of the 30S ribosomal subunit.</text>
</comment>
<name>N6VSJ9_9EURY</name>
<feature type="compositionally biased region" description="Basic residues" evidence="7">
    <location>
        <begin position="7"/>
        <end position="25"/>
    </location>
</feature>
<dbReference type="PANTHER" id="PTHR10394">
    <property type="entry name" value="40S RIBOSOMAL PROTEIN S8"/>
    <property type="match status" value="1"/>
</dbReference>
<keyword evidence="3 6" id="KW-0689">Ribosomal protein</keyword>
<reference evidence="8 9" key="1">
    <citation type="journal article" date="2013" name="Genome Announc.">
        <title>Draft Genome Sequence of a Highly Flagellated, Fast-Swimming Archaeon, Methanocaldococcus villosus Strain KIN24-T80 (DSM 22612).</title>
        <authorList>
            <person name="Thennarasu S."/>
            <person name="Polireddy D."/>
            <person name="Antony A."/>
            <person name="Yada M.R."/>
            <person name="Algarawi S."/>
            <person name="Sivakumar N."/>
        </authorList>
    </citation>
    <scope>NUCLEOTIDE SEQUENCE [LARGE SCALE GENOMIC DNA]</scope>
    <source>
        <strain evidence="8 9">KIN24-T80</strain>
    </source>
</reference>
<dbReference type="GO" id="GO:0005840">
    <property type="term" value="C:ribosome"/>
    <property type="evidence" value="ECO:0007669"/>
    <property type="project" value="UniProtKB-KW"/>
</dbReference>
<keyword evidence="9" id="KW-1185">Reference proteome</keyword>
<dbReference type="AlphaFoldDB" id="N6VSJ9"/>
<comment type="caution">
    <text evidence="8">The sequence shown here is derived from an EMBL/GenBank/DDBJ whole genome shotgun (WGS) entry which is preliminary data.</text>
</comment>
<dbReference type="EMBL" id="APMM01000024">
    <property type="protein sequence ID" value="ENN96141.1"/>
    <property type="molecule type" value="Genomic_DNA"/>
</dbReference>
<organism evidence="8 9">
    <name type="scientific">Methanocaldococcus villosus KIN24-T80</name>
    <dbReference type="NCBI Taxonomy" id="1069083"/>
    <lineage>
        <taxon>Archaea</taxon>
        <taxon>Methanobacteriati</taxon>
        <taxon>Methanobacteriota</taxon>
        <taxon>Methanomada group</taxon>
        <taxon>Methanococci</taxon>
        <taxon>Methanococcales</taxon>
        <taxon>Methanocaldococcaceae</taxon>
        <taxon>Methanocaldococcus</taxon>
    </lineage>
</organism>
<dbReference type="HAMAP" id="MF_00029">
    <property type="entry name" value="Ribosomal_eS8"/>
    <property type="match status" value="1"/>
</dbReference>
<dbReference type="STRING" id="1069083.GCA_000371805_00381"/>
<accession>N6VSJ9</accession>
<dbReference type="InterPro" id="IPR001047">
    <property type="entry name" value="Ribosomal_eS8"/>
</dbReference>
<dbReference type="GO" id="GO:0003735">
    <property type="term" value="F:structural constituent of ribosome"/>
    <property type="evidence" value="ECO:0007669"/>
    <property type="project" value="InterPro"/>
</dbReference>
<dbReference type="PATRIC" id="fig|1069083.5.peg.731"/>
<dbReference type="PROSITE" id="PS01193">
    <property type="entry name" value="RIBOSOMAL_S8E"/>
    <property type="match status" value="1"/>
</dbReference>
<keyword evidence="4 6" id="KW-0687">Ribonucleoprotein</keyword>
<dbReference type="Pfam" id="PF01201">
    <property type="entry name" value="Ribosomal_S8e"/>
    <property type="match status" value="1"/>
</dbReference>
<dbReference type="RefSeq" id="WP_004591332.1">
    <property type="nucleotide sequence ID" value="NZ_APMM01000024.1"/>
</dbReference>